<accession>A0A317PMM4</accession>
<proteinExistence type="predicted"/>
<dbReference type="Proteomes" id="UP000246352">
    <property type="component" value="Unassembled WGS sequence"/>
</dbReference>
<dbReference type="PROSITE" id="PS50995">
    <property type="entry name" value="HTH_MARR_2"/>
    <property type="match status" value="1"/>
</dbReference>
<dbReference type="Gene3D" id="1.10.10.10">
    <property type="entry name" value="Winged helix-like DNA-binding domain superfamily/Winged helix DNA-binding domain"/>
    <property type="match status" value="1"/>
</dbReference>
<evidence type="ECO:0000313" key="6">
    <source>
        <dbReference type="Proteomes" id="UP000246352"/>
    </source>
</evidence>
<protein>
    <submittedName>
        <fullName evidence="5">DNA-binding MarR family transcriptional regulator</fullName>
    </submittedName>
</protein>
<evidence type="ECO:0000313" key="5">
    <source>
        <dbReference type="EMBL" id="PWW01773.1"/>
    </source>
</evidence>
<organism evidence="5 6">
    <name type="scientific">Hoeflea marina</name>
    <dbReference type="NCBI Taxonomy" id="274592"/>
    <lineage>
        <taxon>Bacteria</taxon>
        <taxon>Pseudomonadati</taxon>
        <taxon>Pseudomonadota</taxon>
        <taxon>Alphaproteobacteria</taxon>
        <taxon>Hyphomicrobiales</taxon>
        <taxon>Rhizobiaceae</taxon>
        <taxon>Hoeflea</taxon>
    </lineage>
</organism>
<dbReference type="AlphaFoldDB" id="A0A317PMM4"/>
<evidence type="ECO:0000256" key="1">
    <source>
        <dbReference type="ARBA" id="ARBA00023015"/>
    </source>
</evidence>
<dbReference type="GO" id="GO:0003700">
    <property type="term" value="F:DNA-binding transcription factor activity"/>
    <property type="evidence" value="ECO:0007669"/>
    <property type="project" value="InterPro"/>
</dbReference>
<dbReference type="Pfam" id="PF01047">
    <property type="entry name" value="MarR"/>
    <property type="match status" value="1"/>
</dbReference>
<dbReference type="SMART" id="SM00347">
    <property type="entry name" value="HTH_MARR"/>
    <property type="match status" value="1"/>
</dbReference>
<dbReference type="InterPro" id="IPR000835">
    <property type="entry name" value="HTH_MarR-typ"/>
</dbReference>
<dbReference type="GO" id="GO:0003677">
    <property type="term" value="F:DNA binding"/>
    <property type="evidence" value="ECO:0007669"/>
    <property type="project" value="UniProtKB-KW"/>
</dbReference>
<keyword evidence="1" id="KW-0805">Transcription regulation</keyword>
<feature type="domain" description="HTH marR-type" evidence="4">
    <location>
        <begin position="9"/>
        <end position="141"/>
    </location>
</feature>
<dbReference type="PANTHER" id="PTHR42756:SF1">
    <property type="entry name" value="TRANSCRIPTIONAL REPRESSOR OF EMRAB OPERON"/>
    <property type="match status" value="1"/>
</dbReference>
<keyword evidence="6" id="KW-1185">Reference proteome</keyword>
<dbReference type="InterPro" id="IPR023187">
    <property type="entry name" value="Tscrpt_reg_MarR-type_CS"/>
</dbReference>
<dbReference type="EMBL" id="QGTR01000002">
    <property type="protein sequence ID" value="PWW01773.1"/>
    <property type="molecule type" value="Genomic_DNA"/>
</dbReference>
<evidence type="ECO:0000259" key="4">
    <source>
        <dbReference type="PROSITE" id="PS50995"/>
    </source>
</evidence>
<dbReference type="PANTHER" id="PTHR42756">
    <property type="entry name" value="TRANSCRIPTIONAL REGULATOR, MARR"/>
    <property type="match status" value="1"/>
</dbReference>
<dbReference type="SUPFAM" id="SSF46785">
    <property type="entry name" value="Winged helix' DNA-binding domain"/>
    <property type="match status" value="1"/>
</dbReference>
<dbReference type="PROSITE" id="PS01117">
    <property type="entry name" value="HTH_MARR_1"/>
    <property type="match status" value="1"/>
</dbReference>
<reference evidence="5 6" key="1">
    <citation type="submission" date="2018-05" db="EMBL/GenBank/DDBJ databases">
        <title>Genomic Encyclopedia of Type Strains, Phase IV (KMG-IV): sequencing the most valuable type-strain genomes for metagenomic binning, comparative biology and taxonomic classification.</title>
        <authorList>
            <person name="Goeker M."/>
        </authorList>
    </citation>
    <scope>NUCLEOTIDE SEQUENCE [LARGE SCALE GENOMIC DNA]</scope>
    <source>
        <strain evidence="5 6">DSM 16791</strain>
    </source>
</reference>
<name>A0A317PMM4_9HYPH</name>
<dbReference type="PRINTS" id="PR00598">
    <property type="entry name" value="HTHMARR"/>
</dbReference>
<dbReference type="InterPro" id="IPR036390">
    <property type="entry name" value="WH_DNA-bd_sf"/>
</dbReference>
<keyword evidence="2 5" id="KW-0238">DNA-binding</keyword>
<dbReference type="OrthoDB" id="582199at2"/>
<dbReference type="InterPro" id="IPR036388">
    <property type="entry name" value="WH-like_DNA-bd_sf"/>
</dbReference>
<sequence length="161" mass="18093">MQLMKQANIDQFGFLIHDVARMLRKRFEMRGQEHGLSSAQWRLLVRVVREQNATQARLAELMEIEPISVSRLIDRMEQAGWVRRCPHETDRRVKLVVPTDKSLAAYSAIKAMAGDVFQAAMAGLDEDQQQALVNALATVVENLATDETPAECSASRIQADT</sequence>
<keyword evidence="3" id="KW-0804">Transcription</keyword>
<evidence type="ECO:0000256" key="3">
    <source>
        <dbReference type="ARBA" id="ARBA00023163"/>
    </source>
</evidence>
<gene>
    <name evidence="5" type="ORF">DFR52_102437</name>
</gene>
<comment type="caution">
    <text evidence="5">The sequence shown here is derived from an EMBL/GenBank/DDBJ whole genome shotgun (WGS) entry which is preliminary data.</text>
</comment>
<evidence type="ECO:0000256" key="2">
    <source>
        <dbReference type="ARBA" id="ARBA00023125"/>
    </source>
</evidence>